<accession>A0A317XR95</accession>
<evidence type="ECO:0000313" key="1">
    <source>
        <dbReference type="EMBL" id="PWZ00836.1"/>
    </source>
</evidence>
<evidence type="ECO:0000313" key="2">
    <source>
        <dbReference type="Proteomes" id="UP000246740"/>
    </source>
</evidence>
<dbReference type="AlphaFoldDB" id="A0A317XR95"/>
<dbReference type="InParanoid" id="A0A317XR95"/>
<dbReference type="Proteomes" id="UP000246740">
    <property type="component" value="Unassembled WGS sequence"/>
</dbReference>
<dbReference type="EMBL" id="KZ819192">
    <property type="protein sequence ID" value="PWZ00836.1"/>
    <property type="molecule type" value="Genomic_DNA"/>
</dbReference>
<gene>
    <name evidence="1" type="ORF">BCV70DRAFT_206243</name>
</gene>
<name>A0A317XR95_9BASI</name>
<protein>
    <submittedName>
        <fullName evidence="1">Uncharacterized protein</fullName>
    </submittedName>
</protein>
<sequence>MCLEESFAIKFQGHAHQHLHNFVHEMLSNIEGTKPTHLHWMSQPYRLMMPILQCSRTGKMQLVIQLQERMPILYVCLHEAAHTTIDQGYLLVDLQVSTYFCGMLKYNGCQDIANAKVLAFVATWFNGMVCLLCNHAP</sequence>
<keyword evidence="2" id="KW-1185">Reference proteome</keyword>
<organism evidence="1 2">
    <name type="scientific">Testicularia cyperi</name>
    <dbReference type="NCBI Taxonomy" id="1882483"/>
    <lineage>
        <taxon>Eukaryota</taxon>
        <taxon>Fungi</taxon>
        <taxon>Dikarya</taxon>
        <taxon>Basidiomycota</taxon>
        <taxon>Ustilaginomycotina</taxon>
        <taxon>Ustilaginomycetes</taxon>
        <taxon>Ustilaginales</taxon>
        <taxon>Anthracoideaceae</taxon>
        <taxon>Testicularia</taxon>
    </lineage>
</organism>
<reference evidence="1 2" key="1">
    <citation type="journal article" date="2018" name="Mol. Biol. Evol.">
        <title>Broad Genomic Sampling Reveals a Smut Pathogenic Ancestry of the Fungal Clade Ustilaginomycotina.</title>
        <authorList>
            <person name="Kijpornyongpan T."/>
            <person name="Mondo S.J."/>
            <person name="Barry K."/>
            <person name="Sandor L."/>
            <person name="Lee J."/>
            <person name="Lipzen A."/>
            <person name="Pangilinan J."/>
            <person name="LaButti K."/>
            <person name="Hainaut M."/>
            <person name="Henrissat B."/>
            <person name="Grigoriev I.V."/>
            <person name="Spatafora J.W."/>
            <person name="Aime M.C."/>
        </authorList>
    </citation>
    <scope>NUCLEOTIDE SEQUENCE [LARGE SCALE GENOMIC DNA]</scope>
    <source>
        <strain evidence="1 2">MCA 3645</strain>
    </source>
</reference>
<proteinExistence type="predicted"/>